<evidence type="ECO:0000256" key="7">
    <source>
        <dbReference type="ARBA" id="ARBA00022915"/>
    </source>
</evidence>
<organism evidence="16 17">
    <name type="scientific">Thermoleophilum album</name>
    <dbReference type="NCBI Taxonomy" id="29539"/>
    <lineage>
        <taxon>Bacteria</taxon>
        <taxon>Bacillati</taxon>
        <taxon>Actinomycetota</taxon>
        <taxon>Thermoleophilia</taxon>
        <taxon>Thermoleophilales</taxon>
        <taxon>Thermoleophilaceae</taxon>
        <taxon>Thermoleophilum</taxon>
    </lineage>
</organism>
<accession>A0A1H6FU82</accession>
<dbReference type="InterPro" id="IPR013785">
    <property type="entry name" value="Aldolase_TIM"/>
</dbReference>
<dbReference type="PRINTS" id="PR00146">
    <property type="entry name" value="DHPICSNTHASE"/>
</dbReference>
<evidence type="ECO:0000256" key="15">
    <source>
        <dbReference type="PIRSR" id="PIRSR001365-2"/>
    </source>
</evidence>
<feature type="active site" description="Proton donor/acceptor" evidence="12 14">
    <location>
        <position position="135"/>
    </location>
</feature>
<evidence type="ECO:0000256" key="4">
    <source>
        <dbReference type="ARBA" id="ARBA00012086"/>
    </source>
</evidence>
<dbReference type="HAMAP" id="MF_00418">
    <property type="entry name" value="DapA"/>
    <property type="match status" value="1"/>
</dbReference>
<comment type="subunit">
    <text evidence="12">Homotetramer; dimer of dimers.</text>
</comment>
<dbReference type="InterPro" id="IPR020624">
    <property type="entry name" value="Schiff_base-form_aldolases_CS"/>
</dbReference>
<evidence type="ECO:0000256" key="11">
    <source>
        <dbReference type="ARBA" id="ARBA00047836"/>
    </source>
</evidence>
<evidence type="ECO:0000256" key="3">
    <source>
        <dbReference type="ARBA" id="ARBA00007592"/>
    </source>
</evidence>
<evidence type="ECO:0000256" key="9">
    <source>
        <dbReference type="ARBA" id="ARBA00023239"/>
    </source>
</evidence>
<dbReference type="NCBIfam" id="TIGR00674">
    <property type="entry name" value="dapA"/>
    <property type="match status" value="1"/>
</dbReference>
<evidence type="ECO:0000313" key="16">
    <source>
        <dbReference type="EMBL" id="SEH14391.1"/>
    </source>
</evidence>
<dbReference type="EMBL" id="FNWJ01000002">
    <property type="protein sequence ID" value="SEH14391.1"/>
    <property type="molecule type" value="Genomic_DNA"/>
</dbReference>
<dbReference type="PANTHER" id="PTHR12128">
    <property type="entry name" value="DIHYDRODIPICOLINATE SYNTHASE"/>
    <property type="match status" value="1"/>
</dbReference>
<comment type="subcellular location">
    <subcellularLocation>
        <location evidence="12">Cytoplasm</location>
    </subcellularLocation>
</comment>
<name>A0A1H6FU82_THEAL</name>
<keyword evidence="9 12" id="KW-0456">Lyase</keyword>
<dbReference type="OrthoDB" id="9782828at2"/>
<dbReference type="GO" id="GO:0019877">
    <property type="term" value="P:diaminopimelate biosynthetic process"/>
    <property type="evidence" value="ECO:0007669"/>
    <property type="project" value="UniProtKB-UniRule"/>
</dbReference>
<comment type="catalytic activity">
    <reaction evidence="11 12">
        <text>L-aspartate 4-semialdehyde + pyruvate = (2S,4S)-4-hydroxy-2,3,4,5-tetrahydrodipicolinate + H2O + H(+)</text>
        <dbReference type="Rhea" id="RHEA:34171"/>
        <dbReference type="ChEBI" id="CHEBI:15361"/>
        <dbReference type="ChEBI" id="CHEBI:15377"/>
        <dbReference type="ChEBI" id="CHEBI:15378"/>
        <dbReference type="ChEBI" id="CHEBI:67139"/>
        <dbReference type="ChEBI" id="CHEBI:537519"/>
        <dbReference type="EC" id="4.3.3.7"/>
    </reaction>
</comment>
<keyword evidence="10 12" id="KW-0704">Schiff base</keyword>
<dbReference type="STRING" id="29539.SAMN02745716_1619"/>
<dbReference type="InterPro" id="IPR002220">
    <property type="entry name" value="DapA-like"/>
</dbReference>
<dbReference type="EC" id="4.3.3.7" evidence="4 12"/>
<dbReference type="AlphaFoldDB" id="A0A1H6FU82"/>
<keyword evidence="8 12" id="KW-0457">Lysine biosynthesis</keyword>
<dbReference type="InterPro" id="IPR005263">
    <property type="entry name" value="DapA"/>
</dbReference>
<dbReference type="Pfam" id="PF00701">
    <property type="entry name" value="DHDPS"/>
    <property type="match status" value="1"/>
</dbReference>
<keyword evidence="7 12" id="KW-0220">Diaminopimelate biosynthesis</keyword>
<feature type="site" description="Part of a proton relay during catalysis" evidence="12">
    <location>
        <position position="109"/>
    </location>
</feature>
<evidence type="ECO:0000256" key="12">
    <source>
        <dbReference type="HAMAP-Rule" id="MF_00418"/>
    </source>
</evidence>
<comment type="caution">
    <text evidence="12">Was originally thought to be a dihydrodipicolinate synthase (DHDPS), catalyzing the condensation of (S)-aspartate-beta-semialdehyde [(S)-ASA] and pyruvate to dihydrodipicolinate (DHDP). However, it was shown in E.coli that the product of the enzymatic reaction is not dihydrodipicolinate but in fact (4S)-4-hydroxy-2,3,4,5-tetrahydro-(2S)-dipicolinic acid (HTPA), and that the consecutive dehydration reaction leading to DHDP is not spontaneous but catalyzed by DapB.</text>
</comment>
<evidence type="ECO:0000256" key="5">
    <source>
        <dbReference type="ARBA" id="ARBA00022490"/>
    </source>
</evidence>
<dbReference type="SUPFAM" id="SSF51569">
    <property type="entry name" value="Aldolase"/>
    <property type="match status" value="1"/>
</dbReference>
<sequence length="284" mass="30578">MSSFGGILTAMVTPFDRNGALAEEQAVRLMHHLLDNGSDGLVLTGTTGEAPTLSDDEKVALWRLGVEECGDRGRIIAGTGSNDTRHTIELTERAAAAGVDAALVVAPYYNKPNRRGLLAHFRAVAAATDLPIILYNIPSRCAVDMPNDLLRELAEVENIVAVKQARYEDLEPIEGLELLAGNDDMLARVLDLGGSGGITVASHLVGPQMRRMIDEPEQRQQIHDSLRDLFEALFVTTSPIPIKAALNMLGHDVGGLRLPLVEASEEEKAVVRAALERHGLLATV</sequence>
<comment type="similarity">
    <text evidence="3 12 13">Belongs to the DapA family.</text>
</comment>
<dbReference type="PIRSF" id="PIRSF001365">
    <property type="entry name" value="DHDPS"/>
    <property type="match status" value="1"/>
</dbReference>
<keyword evidence="6 12" id="KW-0028">Amino-acid biosynthesis</keyword>
<evidence type="ECO:0000256" key="10">
    <source>
        <dbReference type="ARBA" id="ARBA00023270"/>
    </source>
</evidence>
<feature type="binding site" evidence="12 15">
    <location>
        <position position="198"/>
    </location>
    <ligand>
        <name>pyruvate</name>
        <dbReference type="ChEBI" id="CHEBI:15361"/>
    </ligand>
</feature>
<feature type="site" description="Part of a proton relay during catalysis" evidence="12">
    <location>
        <position position="46"/>
    </location>
</feature>
<dbReference type="Gene3D" id="3.20.20.70">
    <property type="entry name" value="Aldolase class I"/>
    <property type="match status" value="1"/>
</dbReference>
<dbReference type="Proteomes" id="UP000222056">
    <property type="component" value="Unassembled WGS sequence"/>
</dbReference>
<reference evidence="17" key="1">
    <citation type="submission" date="2016-10" db="EMBL/GenBank/DDBJ databases">
        <authorList>
            <person name="Varghese N."/>
            <person name="Submissions S."/>
        </authorList>
    </citation>
    <scope>NUCLEOTIDE SEQUENCE [LARGE SCALE GENOMIC DNA]</scope>
    <source>
        <strain evidence="17">ATCC 35263</strain>
    </source>
</reference>
<dbReference type="RefSeq" id="WP_093117993.1">
    <property type="nucleotide sequence ID" value="NZ_FNWJ01000002.1"/>
</dbReference>
<dbReference type="GO" id="GO:0005829">
    <property type="term" value="C:cytosol"/>
    <property type="evidence" value="ECO:0007669"/>
    <property type="project" value="TreeGrafter"/>
</dbReference>
<keyword evidence="5 12" id="KW-0963">Cytoplasm</keyword>
<dbReference type="UniPathway" id="UPA00034">
    <property type="reaction ID" value="UER00017"/>
</dbReference>
<comment type="function">
    <text evidence="1 12">Catalyzes the condensation of (S)-aspartate-beta-semialdehyde [(S)-ASA] and pyruvate to 4-hydroxy-tetrahydrodipicolinate (HTPA).</text>
</comment>
<dbReference type="PANTHER" id="PTHR12128:SF66">
    <property type="entry name" value="4-HYDROXY-2-OXOGLUTARATE ALDOLASE, MITOCHONDRIAL"/>
    <property type="match status" value="1"/>
</dbReference>
<evidence type="ECO:0000256" key="2">
    <source>
        <dbReference type="ARBA" id="ARBA00005120"/>
    </source>
</evidence>
<evidence type="ECO:0000256" key="8">
    <source>
        <dbReference type="ARBA" id="ARBA00023154"/>
    </source>
</evidence>
<proteinExistence type="inferred from homology"/>
<dbReference type="GO" id="GO:0009089">
    <property type="term" value="P:lysine biosynthetic process via diaminopimelate"/>
    <property type="evidence" value="ECO:0007669"/>
    <property type="project" value="UniProtKB-UniRule"/>
</dbReference>
<keyword evidence="17" id="KW-1185">Reference proteome</keyword>
<comment type="pathway">
    <text evidence="2 12">Amino-acid biosynthesis; L-lysine biosynthesis via DAP pathway; (S)-tetrahydrodipicolinate from L-aspartate: step 3/4.</text>
</comment>
<feature type="binding site" evidence="12 15">
    <location>
        <position position="47"/>
    </location>
    <ligand>
        <name>pyruvate</name>
        <dbReference type="ChEBI" id="CHEBI:15361"/>
    </ligand>
</feature>
<dbReference type="SMART" id="SM01130">
    <property type="entry name" value="DHDPS"/>
    <property type="match status" value="1"/>
</dbReference>
<dbReference type="CDD" id="cd00950">
    <property type="entry name" value="DHDPS"/>
    <property type="match status" value="1"/>
</dbReference>
<feature type="active site" description="Schiff-base intermediate with substrate" evidence="12 14">
    <location>
        <position position="163"/>
    </location>
</feature>
<evidence type="ECO:0000256" key="13">
    <source>
        <dbReference type="PIRNR" id="PIRNR001365"/>
    </source>
</evidence>
<protein>
    <recommendedName>
        <fullName evidence="4 12">4-hydroxy-tetrahydrodipicolinate synthase</fullName>
        <shortName evidence="12">HTPA synthase</shortName>
        <ecNumber evidence="4 12">4.3.3.7</ecNumber>
    </recommendedName>
</protein>
<gene>
    <name evidence="12" type="primary">dapA</name>
    <name evidence="16" type="ORF">SAMN02745716_1619</name>
</gene>
<dbReference type="PROSITE" id="PS00665">
    <property type="entry name" value="DHDPS_1"/>
    <property type="match status" value="1"/>
</dbReference>
<evidence type="ECO:0000313" key="17">
    <source>
        <dbReference type="Proteomes" id="UP000222056"/>
    </source>
</evidence>
<evidence type="ECO:0000256" key="6">
    <source>
        <dbReference type="ARBA" id="ARBA00022605"/>
    </source>
</evidence>
<evidence type="ECO:0000256" key="1">
    <source>
        <dbReference type="ARBA" id="ARBA00003294"/>
    </source>
</evidence>
<evidence type="ECO:0000256" key="14">
    <source>
        <dbReference type="PIRSR" id="PIRSR001365-1"/>
    </source>
</evidence>
<dbReference type="GO" id="GO:0008840">
    <property type="term" value="F:4-hydroxy-tetrahydrodipicolinate synthase activity"/>
    <property type="evidence" value="ECO:0007669"/>
    <property type="project" value="UniProtKB-UniRule"/>
</dbReference>